<evidence type="ECO:0000313" key="3">
    <source>
        <dbReference type="Proteomes" id="UP000789342"/>
    </source>
</evidence>
<feature type="region of interest" description="Disordered" evidence="1">
    <location>
        <begin position="1"/>
        <end position="31"/>
    </location>
</feature>
<sequence>DFTSSVGSSAMGIDNAADHRQHEHRTKRSENVNFSRPVIMVNRGVLGFSLRIHRIVAPGYARALTELHTFKWQNCFKPYDRAPIDKLLY</sequence>
<comment type="caution">
    <text evidence="2">The sequence shown here is derived from an EMBL/GenBank/DDBJ whole genome shotgun (WGS) entry which is preliminary data.</text>
</comment>
<protein>
    <submittedName>
        <fullName evidence="2">15184_t:CDS:1</fullName>
    </submittedName>
</protein>
<accession>A0A9N9J0T9</accession>
<dbReference type="Proteomes" id="UP000789342">
    <property type="component" value="Unassembled WGS sequence"/>
</dbReference>
<proteinExistence type="predicted"/>
<name>A0A9N9J0T9_9GLOM</name>
<keyword evidence="3" id="KW-1185">Reference proteome</keyword>
<dbReference type="AlphaFoldDB" id="A0A9N9J0T9"/>
<feature type="non-terminal residue" evidence="2">
    <location>
        <position position="1"/>
    </location>
</feature>
<dbReference type="EMBL" id="CAJVPV010037171">
    <property type="protein sequence ID" value="CAG8754503.1"/>
    <property type="molecule type" value="Genomic_DNA"/>
</dbReference>
<gene>
    <name evidence="2" type="ORF">AMORRO_LOCUS15512</name>
</gene>
<reference evidence="2" key="1">
    <citation type="submission" date="2021-06" db="EMBL/GenBank/DDBJ databases">
        <authorList>
            <person name="Kallberg Y."/>
            <person name="Tangrot J."/>
            <person name="Rosling A."/>
        </authorList>
    </citation>
    <scope>NUCLEOTIDE SEQUENCE</scope>
    <source>
        <strain evidence="2">CL551</strain>
    </source>
</reference>
<feature type="non-terminal residue" evidence="2">
    <location>
        <position position="89"/>
    </location>
</feature>
<organism evidence="2 3">
    <name type="scientific">Acaulospora morrowiae</name>
    <dbReference type="NCBI Taxonomy" id="94023"/>
    <lineage>
        <taxon>Eukaryota</taxon>
        <taxon>Fungi</taxon>
        <taxon>Fungi incertae sedis</taxon>
        <taxon>Mucoromycota</taxon>
        <taxon>Glomeromycotina</taxon>
        <taxon>Glomeromycetes</taxon>
        <taxon>Diversisporales</taxon>
        <taxon>Acaulosporaceae</taxon>
        <taxon>Acaulospora</taxon>
    </lineage>
</organism>
<evidence type="ECO:0000256" key="1">
    <source>
        <dbReference type="SAM" id="MobiDB-lite"/>
    </source>
</evidence>
<evidence type="ECO:0000313" key="2">
    <source>
        <dbReference type="EMBL" id="CAG8754503.1"/>
    </source>
</evidence>